<dbReference type="FunFam" id="3.40.50.300:FF:000483">
    <property type="entry name" value="Sensor histidine kinase KdpD"/>
    <property type="match status" value="1"/>
</dbReference>
<dbReference type="EMBL" id="CP003382">
    <property type="protein sequence ID" value="AFZ68916.1"/>
    <property type="molecule type" value="Genomic_DNA"/>
</dbReference>
<dbReference type="HOGENOM" id="CLU_000445_113_4_0"/>
<dbReference type="GO" id="GO:0000155">
    <property type="term" value="F:phosphorelay sensor kinase activity"/>
    <property type="evidence" value="ECO:0007669"/>
    <property type="project" value="InterPro"/>
</dbReference>
<keyword evidence="3" id="KW-0902">Two-component regulatory system</keyword>
<evidence type="ECO:0000313" key="7">
    <source>
        <dbReference type="EMBL" id="AFZ68916.1"/>
    </source>
</evidence>
<dbReference type="STRING" id="937777.Deipe_3483"/>
<evidence type="ECO:0000313" key="8">
    <source>
        <dbReference type="Proteomes" id="UP000010467"/>
    </source>
</evidence>
<gene>
    <name evidence="7" type="ordered locus">Deipe_3483</name>
</gene>
<evidence type="ECO:0000256" key="4">
    <source>
        <dbReference type="SAM" id="MobiDB-lite"/>
    </source>
</evidence>
<dbReference type="PATRIC" id="fig|937777.3.peg.3495"/>
<dbReference type="SUPFAM" id="SSF52402">
    <property type="entry name" value="Adenine nucleotide alpha hydrolases-like"/>
    <property type="match status" value="1"/>
</dbReference>
<feature type="domain" description="UspA" evidence="5">
    <location>
        <begin position="243"/>
        <end position="357"/>
    </location>
</feature>
<dbReference type="InterPro" id="IPR014729">
    <property type="entry name" value="Rossmann-like_a/b/a_fold"/>
</dbReference>
<dbReference type="GO" id="GO:0005886">
    <property type="term" value="C:plasma membrane"/>
    <property type="evidence" value="ECO:0007669"/>
    <property type="project" value="TreeGrafter"/>
</dbReference>
<evidence type="ECO:0000259" key="5">
    <source>
        <dbReference type="Pfam" id="PF00582"/>
    </source>
</evidence>
<keyword evidence="1" id="KW-0808">Transferase</keyword>
<dbReference type="PANTHER" id="PTHR45569:SF1">
    <property type="entry name" value="SENSOR PROTEIN KDPD"/>
    <property type="match status" value="1"/>
</dbReference>
<keyword evidence="7" id="KW-0407">Ion channel</keyword>
<dbReference type="AlphaFoldDB" id="L0A4X7"/>
<evidence type="ECO:0000259" key="6">
    <source>
        <dbReference type="Pfam" id="PF02702"/>
    </source>
</evidence>
<dbReference type="InterPro" id="IPR003852">
    <property type="entry name" value="Sig_transdc_His_kinase_KdpD_N"/>
</dbReference>
<feature type="region of interest" description="Disordered" evidence="4">
    <location>
        <begin position="1"/>
        <end position="24"/>
    </location>
</feature>
<dbReference type="Proteomes" id="UP000010467">
    <property type="component" value="Chromosome"/>
</dbReference>
<dbReference type="eggNOG" id="COG2205">
    <property type="taxonomic scope" value="Bacteria"/>
</dbReference>
<reference evidence="8" key="1">
    <citation type="submission" date="2012-03" db="EMBL/GenBank/DDBJ databases">
        <title>Complete sequence of chromosome of Deinococcus peraridilitoris DSM 19664.</title>
        <authorList>
            <person name="Lucas S."/>
            <person name="Copeland A."/>
            <person name="Lapidus A."/>
            <person name="Glavina del Rio T."/>
            <person name="Dalin E."/>
            <person name="Tice H."/>
            <person name="Bruce D."/>
            <person name="Goodwin L."/>
            <person name="Pitluck S."/>
            <person name="Peters L."/>
            <person name="Mikhailova N."/>
            <person name="Lu M."/>
            <person name="Kyrpides N."/>
            <person name="Mavromatis K."/>
            <person name="Ivanova N."/>
            <person name="Brettin T."/>
            <person name="Detter J.C."/>
            <person name="Han C."/>
            <person name="Larimer F."/>
            <person name="Land M."/>
            <person name="Hauser L."/>
            <person name="Markowitz V."/>
            <person name="Cheng J.-F."/>
            <person name="Hugenholtz P."/>
            <person name="Woyke T."/>
            <person name="Wu D."/>
            <person name="Pukall R."/>
            <person name="Steenblock K."/>
            <person name="Brambilla E."/>
            <person name="Klenk H.-P."/>
            <person name="Eisen J.A."/>
        </authorList>
    </citation>
    <scope>NUCLEOTIDE SEQUENCE [LARGE SCALE GENOMIC DNA]</scope>
    <source>
        <strain evidence="8">DSM 19664 / LMG 22246 / CIP 109416 / KR-200</strain>
    </source>
</reference>
<evidence type="ECO:0000256" key="3">
    <source>
        <dbReference type="ARBA" id="ARBA00023012"/>
    </source>
</evidence>
<dbReference type="OrthoDB" id="9806130at2"/>
<dbReference type="InterPro" id="IPR052023">
    <property type="entry name" value="Histidine_kinase_KdpD"/>
</dbReference>
<organism evidence="7 8">
    <name type="scientific">Deinococcus peraridilitoris (strain DSM 19664 / LMG 22246 / CIP 109416 / KR-200)</name>
    <dbReference type="NCBI Taxonomy" id="937777"/>
    <lineage>
        <taxon>Bacteria</taxon>
        <taxon>Thermotogati</taxon>
        <taxon>Deinococcota</taxon>
        <taxon>Deinococci</taxon>
        <taxon>Deinococcales</taxon>
        <taxon>Deinococcaceae</taxon>
        <taxon>Deinococcus</taxon>
    </lineage>
</organism>
<dbReference type="RefSeq" id="WP_015237214.1">
    <property type="nucleotide sequence ID" value="NC_019793.1"/>
</dbReference>
<dbReference type="Pfam" id="PF02702">
    <property type="entry name" value="KdpD"/>
    <property type="match status" value="1"/>
</dbReference>
<keyword evidence="2 7" id="KW-0418">Kinase</keyword>
<dbReference type="GO" id="GO:0034220">
    <property type="term" value="P:monoatomic ion transmembrane transport"/>
    <property type="evidence" value="ECO:0007669"/>
    <property type="project" value="UniProtKB-KW"/>
</dbReference>
<dbReference type="InterPro" id="IPR006016">
    <property type="entry name" value="UspA"/>
</dbReference>
<dbReference type="GO" id="GO:0005737">
    <property type="term" value="C:cytoplasm"/>
    <property type="evidence" value="ECO:0007669"/>
    <property type="project" value="UniProtKB-ARBA"/>
</dbReference>
<evidence type="ECO:0000256" key="2">
    <source>
        <dbReference type="ARBA" id="ARBA00022777"/>
    </source>
</evidence>
<feature type="domain" description="Signal transduction histidine kinase osmosensitive K+ channel sensor N-terminal" evidence="6">
    <location>
        <begin position="23"/>
        <end position="231"/>
    </location>
</feature>
<dbReference type="Gene3D" id="3.40.50.300">
    <property type="entry name" value="P-loop containing nucleotide triphosphate hydrolases"/>
    <property type="match status" value="1"/>
</dbReference>
<protein>
    <submittedName>
        <fullName evidence="7">Osmosensitive K+ channel His kinase sensor</fullName>
    </submittedName>
</protein>
<name>L0A4X7_DEIPD</name>
<proteinExistence type="predicted"/>
<keyword evidence="8" id="KW-1185">Reference proteome</keyword>
<sequence length="367" mass="40503">MAEPDEASPLTQQTPDENAARPRGRHKIYVGMASGVGKTYRALQDLHELLAAGRRVMIGVLETHGRRETQDVAYALPSFPRREVEFKGAVLSEMDLGGLLHLRPEVVLVDDLAHTNAPGSAHARRYEDVEDLLAAGIDVVSTVNIQHLESLNDLIARLTGVRVKDRLPDKVLQEADEVVLVDVSPQTLQHRLRAGKIYSPDKVDAALKNFFTESTLTTLRELALRQVADAVQGEDQDNGGVKERILVACALEPESGRLIRRGGRIASRLGGELDVVFVSSGKPDAQGEQLLQFFQDTTEALGGHFKVIPSQGNIGRTLVQYVEANHITQVVIGESSRSRWEEFLRGSIVHTVLRHTRNVDVYVLTRE</sequence>
<keyword evidence="7" id="KW-0813">Transport</keyword>
<accession>L0A4X7</accession>
<dbReference type="InterPro" id="IPR027417">
    <property type="entry name" value="P-loop_NTPase"/>
</dbReference>
<evidence type="ECO:0000256" key="1">
    <source>
        <dbReference type="ARBA" id="ARBA00022679"/>
    </source>
</evidence>
<keyword evidence="7" id="KW-0406">Ion transport</keyword>
<dbReference type="Gene3D" id="3.40.50.620">
    <property type="entry name" value="HUPs"/>
    <property type="match status" value="1"/>
</dbReference>
<dbReference type="PANTHER" id="PTHR45569">
    <property type="entry name" value="SENSOR PROTEIN KDPD"/>
    <property type="match status" value="1"/>
</dbReference>
<dbReference type="Pfam" id="PF00582">
    <property type="entry name" value="Usp"/>
    <property type="match status" value="1"/>
</dbReference>
<dbReference type="KEGG" id="dpd:Deipe_3483"/>